<dbReference type="PANTHER" id="PTHR44858">
    <property type="entry name" value="TETRATRICOPEPTIDE REPEAT PROTEIN 6"/>
    <property type="match status" value="1"/>
</dbReference>
<protein>
    <submittedName>
        <fullName evidence="3">Uncharacterized protein</fullName>
    </submittedName>
</protein>
<keyword evidence="2" id="KW-0802">TPR repeat</keyword>
<dbReference type="InterPro" id="IPR011990">
    <property type="entry name" value="TPR-like_helical_dom_sf"/>
</dbReference>
<evidence type="ECO:0000313" key="3">
    <source>
        <dbReference type="EMBL" id="SVD38650.1"/>
    </source>
</evidence>
<organism evidence="3">
    <name type="scientific">marine metagenome</name>
    <dbReference type="NCBI Taxonomy" id="408172"/>
    <lineage>
        <taxon>unclassified sequences</taxon>
        <taxon>metagenomes</taxon>
        <taxon>ecological metagenomes</taxon>
    </lineage>
</organism>
<dbReference type="AlphaFoldDB" id="A0A382UWQ8"/>
<proteinExistence type="predicted"/>
<name>A0A382UWQ8_9ZZZZ</name>
<dbReference type="Gene3D" id="1.25.40.10">
    <property type="entry name" value="Tetratricopeptide repeat domain"/>
    <property type="match status" value="1"/>
</dbReference>
<dbReference type="Pfam" id="PF13432">
    <property type="entry name" value="TPR_16"/>
    <property type="match status" value="2"/>
</dbReference>
<keyword evidence="1" id="KW-0677">Repeat</keyword>
<feature type="non-terminal residue" evidence="3">
    <location>
        <position position="1"/>
    </location>
</feature>
<reference evidence="3" key="1">
    <citation type="submission" date="2018-05" db="EMBL/GenBank/DDBJ databases">
        <authorList>
            <person name="Lanie J.A."/>
            <person name="Ng W.-L."/>
            <person name="Kazmierczak K.M."/>
            <person name="Andrzejewski T.M."/>
            <person name="Davidsen T.M."/>
            <person name="Wayne K.J."/>
            <person name="Tettelin H."/>
            <person name="Glass J.I."/>
            <person name="Rusch D."/>
            <person name="Podicherti R."/>
            <person name="Tsui H.-C.T."/>
            <person name="Winkler M.E."/>
        </authorList>
    </citation>
    <scope>NUCLEOTIDE SEQUENCE</scope>
</reference>
<dbReference type="SUPFAM" id="SSF48452">
    <property type="entry name" value="TPR-like"/>
    <property type="match status" value="1"/>
</dbReference>
<dbReference type="SMART" id="SM00028">
    <property type="entry name" value="TPR"/>
    <property type="match status" value="3"/>
</dbReference>
<accession>A0A382UWQ8</accession>
<dbReference type="InterPro" id="IPR019734">
    <property type="entry name" value="TPR_rpt"/>
</dbReference>
<feature type="non-terminal residue" evidence="3">
    <location>
        <position position="140"/>
    </location>
</feature>
<dbReference type="PROSITE" id="PS50293">
    <property type="entry name" value="TPR_REGION"/>
    <property type="match status" value="1"/>
</dbReference>
<evidence type="ECO:0000256" key="1">
    <source>
        <dbReference type="ARBA" id="ARBA00022737"/>
    </source>
</evidence>
<dbReference type="EMBL" id="UINC01147367">
    <property type="protein sequence ID" value="SVD38650.1"/>
    <property type="molecule type" value="Genomic_DNA"/>
</dbReference>
<dbReference type="PANTHER" id="PTHR44858:SF1">
    <property type="entry name" value="UDP-N-ACETYLGLUCOSAMINE--PEPTIDE N-ACETYLGLUCOSAMINYLTRANSFERASE SPINDLY-RELATED"/>
    <property type="match status" value="1"/>
</dbReference>
<dbReference type="InterPro" id="IPR050498">
    <property type="entry name" value="Ycf3"/>
</dbReference>
<dbReference type="PROSITE" id="PS50005">
    <property type="entry name" value="TPR"/>
    <property type="match status" value="1"/>
</dbReference>
<sequence>MKKILAIILSMGFFIASSSALSQEEIATVMSMKAALIKEPENPAFLSELGLAYLKNKQFQKAIPPLEKSLKFQKNDFQSHFYLALAYGAVGRHPEKLKELQGTLRINPDYAEANFKIGLAHAALNRHQEASEYYHRAIKL</sequence>
<gene>
    <name evidence="3" type="ORF">METZ01_LOCUS391504</name>
</gene>
<evidence type="ECO:0000256" key="2">
    <source>
        <dbReference type="ARBA" id="ARBA00022803"/>
    </source>
</evidence>